<evidence type="ECO:0000313" key="2">
    <source>
        <dbReference type="EMBL" id="MFC7179736.1"/>
    </source>
</evidence>
<dbReference type="PROSITE" id="PS50801">
    <property type="entry name" value="STAS"/>
    <property type="match status" value="1"/>
</dbReference>
<dbReference type="EMBL" id="JBHTAJ010000013">
    <property type="protein sequence ID" value="MFC7179736.1"/>
    <property type="molecule type" value="Genomic_DNA"/>
</dbReference>
<dbReference type="SUPFAM" id="SSF52091">
    <property type="entry name" value="SpoIIaa-like"/>
    <property type="match status" value="1"/>
</dbReference>
<evidence type="ECO:0000313" key="3">
    <source>
        <dbReference type="Proteomes" id="UP001596435"/>
    </source>
</evidence>
<feature type="domain" description="STAS" evidence="1">
    <location>
        <begin position="20"/>
        <end position="129"/>
    </location>
</feature>
<keyword evidence="3" id="KW-1185">Reference proteome</keyword>
<proteinExistence type="predicted"/>
<dbReference type="RefSeq" id="WP_345709087.1">
    <property type="nucleotide sequence ID" value="NZ_BAABKV010000001.1"/>
</dbReference>
<dbReference type="Pfam" id="PF01740">
    <property type="entry name" value="STAS"/>
    <property type="match status" value="1"/>
</dbReference>
<dbReference type="PANTHER" id="PTHR33495">
    <property type="entry name" value="ANTI-SIGMA FACTOR ANTAGONIST TM_1081-RELATED-RELATED"/>
    <property type="match status" value="1"/>
</dbReference>
<gene>
    <name evidence="2" type="ORF">ACFQMG_09185</name>
</gene>
<name>A0ABW2FR11_9ACTN</name>
<dbReference type="InterPro" id="IPR002645">
    <property type="entry name" value="STAS_dom"/>
</dbReference>
<evidence type="ECO:0000259" key="1">
    <source>
        <dbReference type="PROSITE" id="PS50801"/>
    </source>
</evidence>
<dbReference type="PANTHER" id="PTHR33495:SF2">
    <property type="entry name" value="ANTI-SIGMA FACTOR ANTAGONIST TM_1081-RELATED"/>
    <property type="match status" value="1"/>
</dbReference>
<organism evidence="2 3">
    <name type="scientific">Kitasatospora paranensis</name>
    <dbReference type="NCBI Taxonomy" id="258053"/>
    <lineage>
        <taxon>Bacteria</taxon>
        <taxon>Bacillati</taxon>
        <taxon>Actinomycetota</taxon>
        <taxon>Actinomycetes</taxon>
        <taxon>Kitasatosporales</taxon>
        <taxon>Streptomycetaceae</taxon>
        <taxon>Kitasatospora</taxon>
    </lineage>
</organism>
<dbReference type="Proteomes" id="UP001596435">
    <property type="component" value="Unassembled WGS sequence"/>
</dbReference>
<sequence>MYANGYGRVLLDTPCDPSDRAITVSRNEGRVVLGYHGTLDRSTAPALREALLTELGRHPSTVVVDLSGLEHWNSCGMNALVTAHRSARRQGASVVVAGLRGRAAASYRATCLATLIPTCPDVAAAMAHRSAA</sequence>
<protein>
    <submittedName>
        <fullName evidence="2">STAS domain-containing protein</fullName>
    </submittedName>
</protein>
<reference evidence="3" key="1">
    <citation type="journal article" date="2019" name="Int. J. Syst. Evol. Microbiol.">
        <title>The Global Catalogue of Microorganisms (GCM) 10K type strain sequencing project: providing services to taxonomists for standard genome sequencing and annotation.</title>
        <authorList>
            <consortium name="The Broad Institute Genomics Platform"/>
            <consortium name="The Broad Institute Genome Sequencing Center for Infectious Disease"/>
            <person name="Wu L."/>
            <person name="Ma J."/>
        </authorList>
    </citation>
    <scope>NUCLEOTIDE SEQUENCE [LARGE SCALE GENOMIC DNA]</scope>
    <source>
        <strain evidence="3">CGMCC 1.12859</strain>
    </source>
</reference>
<comment type="caution">
    <text evidence="2">The sequence shown here is derived from an EMBL/GenBank/DDBJ whole genome shotgun (WGS) entry which is preliminary data.</text>
</comment>
<dbReference type="InterPro" id="IPR036513">
    <property type="entry name" value="STAS_dom_sf"/>
</dbReference>
<dbReference type="Gene3D" id="3.30.750.24">
    <property type="entry name" value="STAS domain"/>
    <property type="match status" value="1"/>
</dbReference>
<accession>A0ABW2FR11</accession>
<dbReference type="CDD" id="cd07043">
    <property type="entry name" value="STAS_anti-anti-sigma_factors"/>
    <property type="match status" value="1"/>
</dbReference>